<dbReference type="HOGENOM" id="CLU_105066_3_1_4"/>
<name>F3QNX2_9BURK</name>
<dbReference type="InterPro" id="IPR010992">
    <property type="entry name" value="IHF-like_DNA-bd_dom_sf"/>
</dbReference>
<comment type="caution">
    <text evidence="6">The sequence shown here is derived from an EMBL/GenBank/DDBJ whole genome shotgun (WGS) entry which is preliminary data.</text>
</comment>
<evidence type="ECO:0000256" key="3">
    <source>
        <dbReference type="ARBA" id="ARBA00023067"/>
    </source>
</evidence>
<evidence type="ECO:0000256" key="2">
    <source>
        <dbReference type="ARBA" id="ARBA00010529"/>
    </source>
</evidence>
<dbReference type="SUPFAM" id="SSF47729">
    <property type="entry name" value="IHF-like DNA-binding proteins"/>
    <property type="match status" value="1"/>
</dbReference>
<reference evidence="6 7" key="1">
    <citation type="submission" date="2011-02" db="EMBL/GenBank/DDBJ databases">
        <authorList>
            <person name="Weinstock G."/>
            <person name="Sodergren E."/>
            <person name="Clifton S."/>
            <person name="Fulton L."/>
            <person name="Fulton B."/>
            <person name="Courtney L."/>
            <person name="Fronick C."/>
            <person name="Harrison M."/>
            <person name="Strong C."/>
            <person name="Farmer C."/>
            <person name="Delahaunty K."/>
            <person name="Markovic C."/>
            <person name="Hall O."/>
            <person name="Minx P."/>
            <person name="Tomlinson C."/>
            <person name="Mitreva M."/>
            <person name="Hou S."/>
            <person name="Chen J."/>
            <person name="Wollam A."/>
            <person name="Pepin K.H."/>
            <person name="Johnson M."/>
            <person name="Bhonagiri V."/>
            <person name="Zhang X."/>
            <person name="Suruliraj S."/>
            <person name="Warren W."/>
            <person name="Chinwalla A."/>
            <person name="Mardis E.R."/>
            <person name="Wilson R.K."/>
        </authorList>
    </citation>
    <scope>NUCLEOTIDE SEQUENCE [LARGE SCALE GENOMIC DNA]</scope>
    <source>
        <strain evidence="6 7">YIT 11859</strain>
    </source>
</reference>
<dbReference type="PANTHER" id="PTHR33175:SF3">
    <property type="entry name" value="DNA-BINDING PROTEIN HU-BETA"/>
    <property type="match status" value="1"/>
</dbReference>
<dbReference type="EMBL" id="AFBP01000097">
    <property type="protein sequence ID" value="EGG50434.1"/>
    <property type="molecule type" value="Genomic_DNA"/>
</dbReference>
<proteinExistence type="inferred from homology"/>
<evidence type="ECO:0000313" key="7">
    <source>
        <dbReference type="Proteomes" id="UP000005156"/>
    </source>
</evidence>
<keyword evidence="4 6" id="KW-0238">DNA-binding</keyword>
<evidence type="ECO:0000256" key="4">
    <source>
        <dbReference type="ARBA" id="ARBA00023125"/>
    </source>
</evidence>
<evidence type="ECO:0000256" key="1">
    <source>
        <dbReference type="ARBA" id="ARBA00003819"/>
    </source>
</evidence>
<dbReference type="GO" id="GO:0030527">
    <property type="term" value="F:structural constituent of chromatin"/>
    <property type="evidence" value="ECO:0007669"/>
    <property type="project" value="InterPro"/>
</dbReference>
<dbReference type="Gene3D" id="4.10.520.10">
    <property type="entry name" value="IHF-like DNA-binding proteins"/>
    <property type="match status" value="1"/>
</dbReference>
<evidence type="ECO:0000313" key="6">
    <source>
        <dbReference type="EMBL" id="EGG50434.1"/>
    </source>
</evidence>
<keyword evidence="7" id="KW-1185">Reference proteome</keyword>
<dbReference type="GO" id="GO:0005829">
    <property type="term" value="C:cytosol"/>
    <property type="evidence" value="ECO:0007669"/>
    <property type="project" value="TreeGrafter"/>
</dbReference>
<dbReference type="PRINTS" id="PR01727">
    <property type="entry name" value="DNABINDINGHU"/>
</dbReference>
<comment type="similarity">
    <text evidence="2 5">Belongs to the bacterial histone-like protein family.</text>
</comment>
<dbReference type="PANTHER" id="PTHR33175">
    <property type="entry name" value="DNA-BINDING PROTEIN HU"/>
    <property type="match status" value="1"/>
</dbReference>
<dbReference type="GO" id="GO:0006270">
    <property type="term" value="P:DNA replication initiation"/>
    <property type="evidence" value="ECO:0007669"/>
    <property type="project" value="UniProtKB-ARBA"/>
</dbReference>
<dbReference type="GO" id="GO:0003677">
    <property type="term" value="F:DNA binding"/>
    <property type="evidence" value="ECO:0007669"/>
    <property type="project" value="UniProtKB-KW"/>
</dbReference>
<comment type="function">
    <text evidence="1">Histone-like DNA-binding protein which is capable of wrapping DNA to stabilize it, and thus to prevent its denaturation under extreme environmental conditions.</text>
</comment>
<organism evidence="6 7">
    <name type="scientific">Parasutterella excrementihominis YIT 11859</name>
    <dbReference type="NCBI Taxonomy" id="762966"/>
    <lineage>
        <taxon>Bacteria</taxon>
        <taxon>Pseudomonadati</taxon>
        <taxon>Pseudomonadota</taxon>
        <taxon>Betaproteobacteria</taxon>
        <taxon>Burkholderiales</taxon>
        <taxon>Sutterellaceae</taxon>
        <taxon>Parasutterella</taxon>
    </lineage>
</organism>
<dbReference type="SMART" id="SM00411">
    <property type="entry name" value="BHL"/>
    <property type="match status" value="1"/>
</dbReference>
<dbReference type="AlphaFoldDB" id="F3QNX2"/>
<dbReference type="GO" id="GO:0042802">
    <property type="term" value="F:identical protein binding"/>
    <property type="evidence" value="ECO:0007669"/>
    <property type="project" value="UniProtKB-ARBA"/>
</dbReference>
<dbReference type="GO" id="GO:0006351">
    <property type="term" value="P:DNA-templated transcription"/>
    <property type="evidence" value="ECO:0007669"/>
    <property type="project" value="UniProtKB-ARBA"/>
</dbReference>
<evidence type="ECO:0000256" key="5">
    <source>
        <dbReference type="RuleBase" id="RU003939"/>
    </source>
</evidence>
<accession>F3QNX2</accession>
<gene>
    <name evidence="6" type="ORF">HMPREF9439_02661</name>
</gene>
<dbReference type="GO" id="GO:0030261">
    <property type="term" value="P:chromosome condensation"/>
    <property type="evidence" value="ECO:0007669"/>
    <property type="project" value="UniProtKB-KW"/>
</dbReference>
<dbReference type="Pfam" id="PF00216">
    <property type="entry name" value="Bac_DNA_binding"/>
    <property type="match status" value="1"/>
</dbReference>
<dbReference type="FunFam" id="4.10.520.10:FF:000001">
    <property type="entry name" value="DNA-binding protein HU"/>
    <property type="match status" value="1"/>
</dbReference>
<dbReference type="Proteomes" id="UP000005156">
    <property type="component" value="Unassembled WGS sequence"/>
</dbReference>
<sequence length="91" mass="9926">MMNKADLIEAVAIKCDISKLAAQRAVDAMIDTITNALQNGKEVQLLGFGTFSVVERAARKGRNLRTNKSIDIPARKVPKFVAGKNLKDVVE</sequence>
<keyword evidence="3" id="KW-0226">DNA condensation</keyword>
<dbReference type="eggNOG" id="COG0776">
    <property type="taxonomic scope" value="Bacteria"/>
</dbReference>
<dbReference type="InterPro" id="IPR000119">
    <property type="entry name" value="Hist_DNA-bd"/>
</dbReference>
<dbReference type="GO" id="GO:1990178">
    <property type="term" value="C:HU-DNA complex"/>
    <property type="evidence" value="ECO:0007669"/>
    <property type="project" value="UniProtKB-ARBA"/>
</dbReference>
<protein>
    <submittedName>
        <fullName evidence="6">DNA-binding protein HU-beta</fullName>
    </submittedName>
</protein>
<dbReference type="GO" id="GO:1990103">
    <property type="term" value="C:DnaA-HU complex"/>
    <property type="evidence" value="ECO:0007669"/>
    <property type="project" value="UniProtKB-ARBA"/>
</dbReference>
<dbReference type="CDD" id="cd13831">
    <property type="entry name" value="HU"/>
    <property type="match status" value="1"/>
</dbReference>